<reference evidence="5" key="1">
    <citation type="journal article" date="2019" name="Int. J. Syst. Evol. Microbiol.">
        <title>The Global Catalogue of Microorganisms (GCM) 10K type strain sequencing project: providing services to taxonomists for standard genome sequencing and annotation.</title>
        <authorList>
            <consortium name="The Broad Institute Genomics Platform"/>
            <consortium name="The Broad Institute Genome Sequencing Center for Infectious Disease"/>
            <person name="Wu L."/>
            <person name="Ma J."/>
        </authorList>
    </citation>
    <scope>NUCLEOTIDE SEQUENCE [LARGE SCALE GENOMIC DNA]</scope>
    <source>
        <strain evidence="5">JCM 17688</strain>
    </source>
</reference>
<dbReference type="SUPFAM" id="SSF52540">
    <property type="entry name" value="P-loop containing nucleoside triphosphate hydrolases"/>
    <property type="match status" value="1"/>
</dbReference>
<dbReference type="InterPro" id="IPR027417">
    <property type="entry name" value="P-loop_NTPase"/>
</dbReference>
<keyword evidence="5" id="KW-1185">Reference proteome</keyword>
<evidence type="ECO:0000256" key="1">
    <source>
        <dbReference type="ARBA" id="ARBA00022741"/>
    </source>
</evidence>
<dbReference type="EMBL" id="BAABFR010000013">
    <property type="protein sequence ID" value="GAA4387741.1"/>
    <property type="molecule type" value="Genomic_DNA"/>
</dbReference>
<accession>A0ABP8JAE9</accession>
<gene>
    <name evidence="4" type="ORF">GCM10023147_12570</name>
</gene>
<evidence type="ECO:0000313" key="5">
    <source>
        <dbReference type="Proteomes" id="UP001500635"/>
    </source>
</evidence>
<feature type="domain" description="ABC transporter" evidence="3">
    <location>
        <begin position="22"/>
        <end position="246"/>
    </location>
</feature>
<protein>
    <recommendedName>
        <fullName evidence="3">ABC transporter domain-containing protein</fullName>
    </recommendedName>
</protein>
<dbReference type="InterPro" id="IPR003439">
    <property type="entry name" value="ABC_transporter-like_ATP-bd"/>
</dbReference>
<dbReference type="Proteomes" id="UP001500635">
    <property type="component" value="Unassembled WGS sequence"/>
</dbReference>
<dbReference type="SMART" id="SM00382">
    <property type="entry name" value="AAA"/>
    <property type="match status" value="1"/>
</dbReference>
<evidence type="ECO:0000256" key="2">
    <source>
        <dbReference type="ARBA" id="ARBA00022840"/>
    </source>
</evidence>
<dbReference type="PROSITE" id="PS50893">
    <property type="entry name" value="ABC_TRANSPORTER_2"/>
    <property type="match status" value="1"/>
</dbReference>
<keyword evidence="1" id="KW-0547">Nucleotide-binding</keyword>
<sequence>MTPSLFEPADMPPAGGRVPVPLIAQRLHVGDGATDVLHNVTFTVQQEERVVVVGPSRAGKSTLAAVVSGHATPRSGRLRVAGVGVADVPRGRLPALVTAHLPRGPLRDSLGADVPDAADDDLRHALDTVGAGGWLAQLPDGLDTVVGTGRGLSTVRAAQVALARVLLLEPPLVVLDIAADAIDLEFLEPTVDIALEGRPALVMTRRMEQVARADRVLLMDHGRIVERGTREQLLAAGGHFAHLWRAWSARLRGRPAGAPRP</sequence>
<proteinExistence type="predicted"/>
<name>A0ABP8JAE9_9ACTN</name>
<dbReference type="PANTHER" id="PTHR43394:SF1">
    <property type="entry name" value="ATP-BINDING CASSETTE SUB-FAMILY B MEMBER 10, MITOCHONDRIAL"/>
    <property type="match status" value="1"/>
</dbReference>
<dbReference type="Gene3D" id="3.40.50.300">
    <property type="entry name" value="P-loop containing nucleotide triphosphate hydrolases"/>
    <property type="match status" value="1"/>
</dbReference>
<dbReference type="PANTHER" id="PTHR43394">
    <property type="entry name" value="ATP-DEPENDENT PERMEASE MDL1, MITOCHONDRIAL"/>
    <property type="match status" value="1"/>
</dbReference>
<dbReference type="InterPro" id="IPR039421">
    <property type="entry name" value="Type_1_exporter"/>
</dbReference>
<evidence type="ECO:0000259" key="3">
    <source>
        <dbReference type="PROSITE" id="PS50893"/>
    </source>
</evidence>
<dbReference type="InterPro" id="IPR003593">
    <property type="entry name" value="AAA+_ATPase"/>
</dbReference>
<dbReference type="Pfam" id="PF00005">
    <property type="entry name" value="ABC_tran"/>
    <property type="match status" value="1"/>
</dbReference>
<organism evidence="4 5">
    <name type="scientific">Tsukamurella soli</name>
    <dbReference type="NCBI Taxonomy" id="644556"/>
    <lineage>
        <taxon>Bacteria</taxon>
        <taxon>Bacillati</taxon>
        <taxon>Actinomycetota</taxon>
        <taxon>Actinomycetes</taxon>
        <taxon>Mycobacteriales</taxon>
        <taxon>Tsukamurellaceae</taxon>
        <taxon>Tsukamurella</taxon>
    </lineage>
</organism>
<evidence type="ECO:0000313" key="4">
    <source>
        <dbReference type="EMBL" id="GAA4387741.1"/>
    </source>
</evidence>
<dbReference type="RefSeq" id="WP_344992482.1">
    <property type="nucleotide sequence ID" value="NZ_BAABFR010000013.1"/>
</dbReference>
<keyword evidence="2" id="KW-0067">ATP-binding</keyword>
<comment type="caution">
    <text evidence="4">The sequence shown here is derived from an EMBL/GenBank/DDBJ whole genome shotgun (WGS) entry which is preliminary data.</text>
</comment>